<dbReference type="PANTHER" id="PTHR27005">
    <property type="entry name" value="WALL-ASSOCIATED RECEPTOR KINASE-LIKE 21"/>
    <property type="match status" value="1"/>
</dbReference>
<dbReference type="AlphaFoldDB" id="A0A822XKP8"/>
<gene>
    <name evidence="3" type="ORF">HUJ06_023627</name>
</gene>
<evidence type="ECO:0000313" key="3">
    <source>
        <dbReference type="EMBL" id="DAD22164.1"/>
    </source>
</evidence>
<dbReference type="InterPro" id="IPR045274">
    <property type="entry name" value="WAK-like"/>
</dbReference>
<evidence type="ECO:0000313" key="4">
    <source>
        <dbReference type="Proteomes" id="UP000607653"/>
    </source>
</evidence>
<keyword evidence="4" id="KW-1185">Reference proteome</keyword>
<dbReference type="Gene3D" id="1.10.510.10">
    <property type="entry name" value="Transferase(Phosphotransferase) domain 1"/>
    <property type="match status" value="1"/>
</dbReference>
<comment type="caution">
    <text evidence="3">The sequence shown here is derived from an EMBL/GenBank/DDBJ whole genome shotgun (WGS) entry which is preliminary data.</text>
</comment>
<dbReference type="GO" id="GO:0005524">
    <property type="term" value="F:ATP binding"/>
    <property type="evidence" value="ECO:0007669"/>
    <property type="project" value="UniProtKB-KW"/>
</dbReference>
<organism evidence="3 4">
    <name type="scientific">Nelumbo nucifera</name>
    <name type="common">Sacred lotus</name>
    <dbReference type="NCBI Taxonomy" id="4432"/>
    <lineage>
        <taxon>Eukaryota</taxon>
        <taxon>Viridiplantae</taxon>
        <taxon>Streptophyta</taxon>
        <taxon>Embryophyta</taxon>
        <taxon>Tracheophyta</taxon>
        <taxon>Spermatophyta</taxon>
        <taxon>Magnoliopsida</taxon>
        <taxon>Proteales</taxon>
        <taxon>Nelumbonaceae</taxon>
        <taxon>Nelumbo</taxon>
    </lineage>
</organism>
<proteinExistence type="predicted"/>
<accession>A0A822XKP8</accession>
<dbReference type="PANTHER" id="PTHR27005:SF283">
    <property type="entry name" value="OS02G0633066 PROTEIN"/>
    <property type="match status" value="1"/>
</dbReference>
<dbReference type="Proteomes" id="UP000607653">
    <property type="component" value="Unassembled WGS sequence"/>
</dbReference>
<keyword evidence="1" id="KW-0547">Nucleotide-binding</keyword>
<evidence type="ECO:0000256" key="2">
    <source>
        <dbReference type="ARBA" id="ARBA00022840"/>
    </source>
</evidence>
<name>A0A822XKP8_NELNU</name>
<evidence type="ECO:0000256" key="1">
    <source>
        <dbReference type="ARBA" id="ARBA00022741"/>
    </source>
</evidence>
<reference evidence="3 4" key="1">
    <citation type="journal article" date="2020" name="Mol. Biol. Evol.">
        <title>Distinct Expression and Methylation Patterns for Genes with Different Fates following a Single Whole-Genome Duplication in Flowering Plants.</title>
        <authorList>
            <person name="Shi T."/>
            <person name="Rahmani R.S."/>
            <person name="Gugger P.F."/>
            <person name="Wang M."/>
            <person name="Li H."/>
            <person name="Zhang Y."/>
            <person name="Li Z."/>
            <person name="Wang Q."/>
            <person name="Van de Peer Y."/>
            <person name="Marchal K."/>
            <person name="Chen J."/>
        </authorList>
    </citation>
    <scope>NUCLEOTIDE SEQUENCE [LARGE SCALE GENOMIC DNA]</scope>
    <source>
        <tissue evidence="3">Leaf</tissue>
    </source>
</reference>
<keyword evidence="2" id="KW-0067">ATP-binding</keyword>
<protein>
    <submittedName>
        <fullName evidence="3">Uncharacterized protein</fullName>
    </submittedName>
</protein>
<dbReference type="EMBL" id="DUZY01000001">
    <property type="protein sequence ID" value="DAD22164.1"/>
    <property type="molecule type" value="Genomic_DNA"/>
</dbReference>
<sequence length="103" mass="11638">MKEDNVSVILKGRVLNECSKDQLQEVAQLAKRCLSVKGEERPTMKEVAIELVGLRRSNKHPWVEQNLEETEYLLGETSISNNGNNNVYDSLKNQVVIPLDSGR</sequence>
<dbReference type="GO" id="GO:0007166">
    <property type="term" value="P:cell surface receptor signaling pathway"/>
    <property type="evidence" value="ECO:0007669"/>
    <property type="project" value="InterPro"/>
</dbReference>